<accession>A0A016TQK4</accession>
<comment type="caution">
    <text evidence="1">The sequence shown here is derived from an EMBL/GenBank/DDBJ whole genome shotgun (WGS) entry which is preliminary data.</text>
</comment>
<protein>
    <submittedName>
        <fullName evidence="1">Uncharacterized protein</fullName>
    </submittedName>
</protein>
<organism evidence="1 2">
    <name type="scientific">Ancylostoma ceylanicum</name>
    <dbReference type="NCBI Taxonomy" id="53326"/>
    <lineage>
        <taxon>Eukaryota</taxon>
        <taxon>Metazoa</taxon>
        <taxon>Ecdysozoa</taxon>
        <taxon>Nematoda</taxon>
        <taxon>Chromadorea</taxon>
        <taxon>Rhabditida</taxon>
        <taxon>Rhabditina</taxon>
        <taxon>Rhabditomorpha</taxon>
        <taxon>Strongyloidea</taxon>
        <taxon>Ancylostomatidae</taxon>
        <taxon>Ancylostomatinae</taxon>
        <taxon>Ancylostoma</taxon>
    </lineage>
</organism>
<keyword evidence="2" id="KW-1185">Reference proteome</keyword>
<evidence type="ECO:0000313" key="2">
    <source>
        <dbReference type="Proteomes" id="UP000024635"/>
    </source>
</evidence>
<name>A0A016TQK4_9BILA</name>
<reference evidence="2" key="1">
    <citation type="journal article" date="2015" name="Nat. Genet.">
        <title>The genome and transcriptome of the zoonotic hookworm Ancylostoma ceylanicum identify infection-specific gene families.</title>
        <authorList>
            <person name="Schwarz E.M."/>
            <person name="Hu Y."/>
            <person name="Antoshechkin I."/>
            <person name="Miller M.M."/>
            <person name="Sternberg P.W."/>
            <person name="Aroian R.V."/>
        </authorList>
    </citation>
    <scope>NUCLEOTIDE SEQUENCE</scope>
    <source>
        <strain evidence="2">HY135</strain>
    </source>
</reference>
<evidence type="ECO:0000313" key="1">
    <source>
        <dbReference type="EMBL" id="EYC05001.1"/>
    </source>
</evidence>
<proteinExistence type="predicted"/>
<dbReference type="EMBL" id="JARK01001420">
    <property type="protein sequence ID" value="EYC05001.1"/>
    <property type="molecule type" value="Genomic_DNA"/>
</dbReference>
<dbReference type="AlphaFoldDB" id="A0A016TQK4"/>
<gene>
    <name evidence="1" type="primary">Acey_s0084.g1720</name>
    <name evidence="1" type="ORF">Y032_0084g1720</name>
</gene>
<dbReference type="Proteomes" id="UP000024635">
    <property type="component" value="Unassembled WGS sequence"/>
</dbReference>
<sequence length="73" mass="8416">MRRDGEQKKIHQGNVVELRQHNKTIDMDYFKWERPVIRTAHVTVELLLVRGPIVDGGPDLTLQKAAIGRKVDQ</sequence>